<dbReference type="InterPro" id="IPR036388">
    <property type="entry name" value="WH-like_DNA-bd_sf"/>
</dbReference>
<dbReference type="CDD" id="cd03696">
    <property type="entry name" value="SelB_II"/>
    <property type="match status" value="1"/>
</dbReference>
<keyword evidence="5" id="KW-0648">Protein biosynthesis</keyword>
<dbReference type="Pfam" id="PF03144">
    <property type="entry name" value="GTP_EFTU_D2"/>
    <property type="match status" value="1"/>
</dbReference>
<dbReference type="CDD" id="cd15491">
    <property type="entry name" value="selB_III"/>
    <property type="match status" value="1"/>
</dbReference>
<dbReference type="SUPFAM" id="SSF52540">
    <property type="entry name" value="P-loop containing nucleoside triphosphate hydrolases"/>
    <property type="match status" value="1"/>
</dbReference>
<dbReference type="InterPro" id="IPR015191">
    <property type="entry name" value="SelB_WHD4"/>
</dbReference>
<keyword evidence="6" id="KW-0342">GTP-binding</keyword>
<dbReference type="InterPro" id="IPR004161">
    <property type="entry name" value="EFTu-like_2"/>
</dbReference>
<evidence type="ECO:0000256" key="4">
    <source>
        <dbReference type="ARBA" id="ARBA00022741"/>
    </source>
</evidence>
<feature type="domain" description="Tr-type G" evidence="9">
    <location>
        <begin position="1"/>
        <end position="173"/>
    </location>
</feature>
<dbReference type="PROSITE" id="PS00301">
    <property type="entry name" value="G_TR_1"/>
    <property type="match status" value="1"/>
</dbReference>
<evidence type="ECO:0000256" key="1">
    <source>
        <dbReference type="ARBA" id="ARBA00004496"/>
    </source>
</evidence>
<dbReference type="InterPro" id="IPR027417">
    <property type="entry name" value="P-loop_NTPase"/>
</dbReference>
<comment type="subcellular location">
    <subcellularLocation>
        <location evidence="1">Cytoplasm</location>
    </subcellularLocation>
</comment>
<name>A0ABS5U9C5_9BACT</name>
<dbReference type="SUPFAM" id="SSF46785">
    <property type="entry name" value="Winged helix' DNA-binding domain"/>
    <property type="match status" value="3"/>
</dbReference>
<dbReference type="Pfam" id="PF09106">
    <property type="entry name" value="WHD_2nd_SelB"/>
    <property type="match status" value="1"/>
</dbReference>
<comment type="function">
    <text evidence="7">Translation factor necessary for the incorporation of selenocysteine into proteins. It probably replaces EF-Tu for the insertion of selenocysteine directed by the UGA codon. SelB binds GTP and GDP.</text>
</comment>
<dbReference type="InterPro" id="IPR000795">
    <property type="entry name" value="T_Tr_GTP-bd_dom"/>
</dbReference>
<dbReference type="EMBL" id="JAHDYS010000009">
    <property type="protein sequence ID" value="MBT1072261.1"/>
    <property type="molecule type" value="Genomic_DNA"/>
</dbReference>
<reference evidence="10 11" key="1">
    <citation type="submission" date="2021-05" db="EMBL/GenBank/DDBJ databases">
        <title>The draft genome of Geobacter chapellei DSM 13688.</title>
        <authorList>
            <person name="Xu Z."/>
            <person name="Masuda Y."/>
            <person name="Itoh H."/>
            <person name="Senoo K."/>
        </authorList>
    </citation>
    <scope>NUCLEOTIDE SEQUENCE [LARGE SCALE GENOMIC DNA]</scope>
    <source>
        <strain evidence="10 11">DSM 13688</strain>
    </source>
</reference>
<evidence type="ECO:0000256" key="3">
    <source>
        <dbReference type="ARBA" id="ARBA00022490"/>
    </source>
</evidence>
<evidence type="ECO:0000256" key="8">
    <source>
        <dbReference type="ARBA" id="ARBA00031615"/>
    </source>
</evidence>
<dbReference type="RefSeq" id="WP_214299000.1">
    <property type="nucleotide sequence ID" value="NZ_JAHDYS010000009.1"/>
</dbReference>
<evidence type="ECO:0000256" key="6">
    <source>
        <dbReference type="ARBA" id="ARBA00023134"/>
    </source>
</evidence>
<comment type="caution">
    <text evidence="10">The sequence shown here is derived from an EMBL/GenBank/DDBJ whole genome shotgun (WGS) entry which is preliminary data.</text>
</comment>
<dbReference type="InterPro" id="IPR009001">
    <property type="entry name" value="Transl_elong_EF1A/Init_IF2_C"/>
</dbReference>
<dbReference type="CDD" id="cd04171">
    <property type="entry name" value="SelB"/>
    <property type="match status" value="1"/>
</dbReference>
<evidence type="ECO:0000313" key="11">
    <source>
        <dbReference type="Proteomes" id="UP000784128"/>
    </source>
</evidence>
<dbReference type="SUPFAM" id="SSF50447">
    <property type="entry name" value="Translation proteins"/>
    <property type="match status" value="1"/>
</dbReference>
<dbReference type="InterPro" id="IPR036390">
    <property type="entry name" value="WH_DNA-bd_sf"/>
</dbReference>
<dbReference type="PROSITE" id="PS51722">
    <property type="entry name" value="G_TR_2"/>
    <property type="match status" value="1"/>
</dbReference>
<accession>A0ABS5U9C5</accession>
<dbReference type="Pfam" id="PF09107">
    <property type="entry name" value="WHD_3rd_SelB"/>
    <property type="match status" value="1"/>
</dbReference>
<gene>
    <name evidence="10" type="primary">selB</name>
    <name evidence="10" type="ORF">KJB30_10725</name>
</gene>
<dbReference type="Pfam" id="PF25461">
    <property type="entry name" value="Beta-barrel_SelB"/>
    <property type="match status" value="1"/>
</dbReference>
<keyword evidence="10" id="KW-0251">Elongation factor</keyword>
<sequence length="636" mass="70009">MKHLILGTAGHIDHGKTSLVKALTGIDTDRLKEEKTRGITIELGFAHLELEGGIRFGIVDVPGHEKFVRAMVAGVGGMDLVILVIAADEGIMPQTREHLDILRLLGVKSGLVALTKCDMVDRDWLDLVTEEVRDFVAGSFLEKAPICAVSSRTGEGLEKLRIELTRLADDVAEKRREGQFRLPLDRVFTMAGFGTIVTGTLLAGEIHVGDEIELLPSGREGKVRGIQAHGKKVETGQAGQRLAVNLQGIDLDQAHRGNVVVPRGLFRPTRAVDVRLDYLASAPRMLKHRATVRLHSATYEVPAQVILLDRDTLQPGESAYAQLRLKEPALLLSGDSYILRAFSPQVTIGGGVTLDPFPPSRRRRSDDALQLLEALDTAEHQATLRLIISQSLLTGISYDDLLLRAGIPRKAADTALAALLASGTILQMNREPRLFLAREALEQLKQGMLTELTTFLAANPLKQGMGKEELKTRLPKRSDARFFAPLLSALERDGVVLADRDIVKPAGQTIRQNMAVDGLGGKIAVFLQEKGIEPPTIKEIMERFRCDEKTVRDNLALLVRNGDAARISSDLFYATSALDGLRSKLVDHLREKGEITPPEYRELTGLSRKFLIPLLEYFDGEKVTIRVGDKRVARKR</sequence>
<dbReference type="GO" id="GO:0003746">
    <property type="term" value="F:translation elongation factor activity"/>
    <property type="evidence" value="ECO:0007669"/>
    <property type="project" value="UniProtKB-KW"/>
</dbReference>
<dbReference type="Gene3D" id="3.40.50.300">
    <property type="entry name" value="P-loop containing nucleotide triphosphate hydrolases"/>
    <property type="match status" value="1"/>
</dbReference>
<dbReference type="PANTHER" id="PTHR43721:SF22">
    <property type="entry name" value="ELONGATION FACTOR TU, MITOCHONDRIAL"/>
    <property type="match status" value="1"/>
</dbReference>
<dbReference type="InterPro" id="IPR009000">
    <property type="entry name" value="Transl_B-barrel_sf"/>
</dbReference>
<dbReference type="InterPro" id="IPR004535">
    <property type="entry name" value="Transl_elong_SelB"/>
</dbReference>
<keyword evidence="4" id="KW-0547">Nucleotide-binding</keyword>
<dbReference type="InterPro" id="IPR057335">
    <property type="entry name" value="Beta-barrel_SelB"/>
</dbReference>
<evidence type="ECO:0000259" key="9">
    <source>
        <dbReference type="PROSITE" id="PS51722"/>
    </source>
</evidence>
<organism evidence="10 11">
    <name type="scientific">Pelotalea chapellei</name>
    <dbReference type="NCBI Taxonomy" id="44671"/>
    <lineage>
        <taxon>Bacteria</taxon>
        <taxon>Pseudomonadati</taxon>
        <taxon>Thermodesulfobacteriota</taxon>
        <taxon>Desulfuromonadia</taxon>
        <taxon>Geobacterales</taxon>
        <taxon>Geobacteraceae</taxon>
        <taxon>Pelotalea</taxon>
    </lineage>
</organism>
<dbReference type="NCBIfam" id="TIGR00475">
    <property type="entry name" value="selB"/>
    <property type="match status" value="1"/>
</dbReference>
<dbReference type="PANTHER" id="PTHR43721">
    <property type="entry name" value="ELONGATION FACTOR TU-RELATED"/>
    <property type="match status" value="1"/>
</dbReference>
<dbReference type="Pfam" id="PF00009">
    <property type="entry name" value="GTP_EFTU"/>
    <property type="match status" value="1"/>
</dbReference>
<dbReference type="InterPro" id="IPR050055">
    <property type="entry name" value="EF-Tu_GTPase"/>
</dbReference>
<keyword evidence="3" id="KW-0963">Cytoplasm</keyword>
<evidence type="ECO:0000256" key="2">
    <source>
        <dbReference type="ARBA" id="ARBA00015953"/>
    </source>
</evidence>
<dbReference type="InterPro" id="IPR031157">
    <property type="entry name" value="G_TR_CS"/>
</dbReference>
<dbReference type="Proteomes" id="UP000784128">
    <property type="component" value="Unassembled WGS sequence"/>
</dbReference>
<dbReference type="Gene3D" id="2.40.30.10">
    <property type="entry name" value="Translation factors"/>
    <property type="match status" value="1"/>
</dbReference>
<dbReference type="PRINTS" id="PR00315">
    <property type="entry name" value="ELONGATNFCT"/>
</dbReference>
<protein>
    <recommendedName>
        <fullName evidence="2">Selenocysteine-specific elongation factor</fullName>
    </recommendedName>
    <alternativeName>
        <fullName evidence="8">SelB translation factor</fullName>
    </alternativeName>
</protein>
<dbReference type="Gene3D" id="1.10.10.10">
    <property type="entry name" value="Winged helix-like DNA-binding domain superfamily/Winged helix DNA-binding domain"/>
    <property type="match status" value="3"/>
</dbReference>
<dbReference type="InterPro" id="IPR015190">
    <property type="entry name" value="Elong_fac_SelB-wing-hlx_typ-2"/>
</dbReference>
<dbReference type="SUPFAM" id="SSF50465">
    <property type="entry name" value="EF-Tu/eEF-1alpha/eIF2-gamma C-terminal domain"/>
    <property type="match status" value="1"/>
</dbReference>
<keyword evidence="11" id="KW-1185">Reference proteome</keyword>
<dbReference type="InterPro" id="IPR005225">
    <property type="entry name" value="Small_GTP-bd"/>
</dbReference>
<dbReference type="NCBIfam" id="TIGR00231">
    <property type="entry name" value="small_GTP"/>
    <property type="match status" value="1"/>
</dbReference>
<evidence type="ECO:0000313" key="10">
    <source>
        <dbReference type="EMBL" id="MBT1072261.1"/>
    </source>
</evidence>
<proteinExistence type="predicted"/>
<evidence type="ECO:0000256" key="7">
    <source>
        <dbReference type="ARBA" id="ARBA00025526"/>
    </source>
</evidence>
<evidence type="ECO:0000256" key="5">
    <source>
        <dbReference type="ARBA" id="ARBA00022917"/>
    </source>
</evidence>